<dbReference type="EMBL" id="LBMM01005512">
    <property type="protein sequence ID" value="KMQ91457.1"/>
    <property type="molecule type" value="Genomic_DNA"/>
</dbReference>
<evidence type="ECO:0000259" key="2">
    <source>
        <dbReference type="PROSITE" id="PS50191"/>
    </source>
</evidence>
<dbReference type="OrthoDB" id="19923at2759"/>
<dbReference type="InterPro" id="IPR000198">
    <property type="entry name" value="RhoGAP_dom"/>
</dbReference>
<dbReference type="Gene3D" id="3.40.525.10">
    <property type="entry name" value="CRAL-TRIO lipid binding domain"/>
    <property type="match status" value="1"/>
</dbReference>
<protein>
    <submittedName>
        <fullName evidence="4">Rho gtpase-activating protein 1</fullName>
    </submittedName>
</protein>
<feature type="region of interest" description="Disordered" evidence="1">
    <location>
        <begin position="1"/>
        <end position="21"/>
    </location>
</feature>
<dbReference type="SUPFAM" id="SSF52087">
    <property type="entry name" value="CRAL/TRIO domain"/>
    <property type="match status" value="1"/>
</dbReference>
<dbReference type="SMART" id="SM00324">
    <property type="entry name" value="RhoGAP"/>
    <property type="match status" value="1"/>
</dbReference>
<dbReference type="GO" id="GO:0005737">
    <property type="term" value="C:cytoplasm"/>
    <property type="evidence" value="ECO:0007669"/>
    <property type="project" value="TreeGrafter"/>
</dbReference>
<comment type="caution">
    <text evidence="4">The sequence shown here is derived from an EMBL/GenBank/DDBJ whole genome shotgun (WGS) entry which is preliminary data.</text>
</comment>
<dbReference type="PROSITE" id="PS50191">
    <property type="entry name" value="CRAL_TRIO"/>
    <property type="match status" value="1"/>
</dbReference>
<dbReference type="InterPro" id="IPR001251">
    <property type="entry name" value="CRAL-TRIO_dom"/>
</dbReference>
<dbReference type="Pfam" id="PF00620">
    <property type="entry name" value="RhoGAP"/>
    <property type="match status" value="1"/>
</dbReference>
<evidence type="ECO:0000313" key="5">
    <source>
        <dbReference type="Proteomes" id="UP000036403"/>
    </source>
</evidence>
<dbReference type="PANTHER" id="PTHR45808:SF2">
    <property type="entry name" value="RHO GTPASE-ACTIVATING PROTEIN 68F"/>
    <property type="match status" value="1"/>
</dbReference>
<gene>
    <name evidence="4" type="ORF">RF55_8669</name>
</gene>
<dbReference type="SMART" id="SM00516">
    <property type="entry name" value="SEC14"/>
    <property type="match status" value="1"/>
</dbReference>
<dbReference type="STRING" id="67767.A0A0J7KMD4"/>
<dbReference type="GO" id="GO:0007264">
    <property type="term" value="P:small GTPase-mediated signal transduction"/>
    <property type="evidence" value="ECO:0007669"/>
    <property type="project" value="TreeGrafter"/>
</dbReference>
<evidence type="ECO:0000256" key="1">
    <source>
        <dbReference type="SAM" id="MobiDB-lite"/>
    </source>
</evidence>
<feature type="domain" description="CRAL-TRIO" evidence="2">
    <location>
        <begin position="140"/>
        <end position="299"/>
    </location>
</feature>
<feature type="compositionally biased region" description="Polar residues" evidence="1">
    <location>
        <begin position="11"/>
        <end position="20"/>
    </location>
</feature>
<dbReference type="CDD" id="cd04404">
    <property type="entry name" value="RhoGAP-p50rhoGAP"/>
    <property type="match status" value="1"/>
</dbReference>
<feature type="domain" description="Rho-GAP" evidence="3">
    <location>
        <begin position="326"/>
        <end position="513"/>
    </location>
</feature>
<dbReference type="Gene3D" id="1.10.555.10">
    <property type="entry name" value="Rho GTPase activation protein"/>
    <property type="match status" value="1"/>
</dbReference>
<dbReference type="Pfam" id="PF13716">
    <property type="entry name" value="CRAL_TRIO_2"/>
    <property type="match status" value="1"/>
</dbReference>
<dbReference type="GO" id="GO:2001136">
    <property type="term" value="P:negative regulation of endocytic recycling"/>
    <property type="evidence" value="ECO:0007669"/>
    <property type="project" value="TreeGrafter"/>
</dbReference>
<proteinExistence type="predicted"/>
<keyword evidence="5" id="KW-1185">Reference proteome</keyword>
<dbReference type="CDD" id="cd00170">
    <property type="entry name" value="SEC14"/>
    <property type="match status" value="1"/>
</dbReference>
<dbReference type="AlphaFoldDB" id="A0A0J7KMD4"/>
<dbReference type="PaxDb" id="67767-A0A0J7KMD4"/>
<evidence type="ECO:0000259" key="3">
    <source>
        <dbReference type="PROSITE" id="PS50238"/>
    </source>
</evidence>
<reference evidence="4 5" key="1">
    <citation type="submission" date="2015-04" db="EMBL/GenBank/DDBJ databases">
        <title>Lasius niger genome sequencing.</title>
        <authorList>
            <person name="Konorov E.A."/>
            <person name="Nikitin M.A."/>
            <person name="Kirill M.V."/>
            <person name="Chang P."/>
        </authorList>
    </citation>
    <scope>NUCLEOTIDE SEQUENCE [LARGE SCALE GENOMIC DNA]</scope>
    <source>
        <tissue evidence="4">Whole</tissue>
    </source>
</reference>
<dbReference type="InterPro" id="IPR049592">
    <property type="entry name" value="ARHGAP1_RhoGAP"/>
</dbReference>
<dbReference type="GO" id="GO:0005096">
    <property type="term" value="F:GTPase activator activity"/>
    <property type="evidence" value="ECO:0007669"/>
    <property type="project" value="TreeGrafter"/>
</dbReference>
<name>A0A0J7KMD4_LASNI</name>
<sequence>MEADYQPTPISPSRTLTGISNDCEDPYPSLSDYHDYEPNLEFDDTELQTTSNNAARLLEDKLDLVNSTAGTGGMDYLESPVSDGTIEENFEEALGIAVDNKFIMSMPKICVHSETLYYKEYLYLWIAEDLAALDRELADEEDYFDISKHGIVEVVGDDSAGRKIIVVSACKLPPIGKEVFNHAKLLRYLTHTLDTFVEQDYSLVYFHYGLTSKNKPPLSWLWQAYKAFDRKYKKNLKALYLVHPTNFIRFVWQIFKPAISVKFGRKMMYVNYLEDLAHYIKLDQLIIPPQVIEHNNQLLIKNKKYLPASPPQSAVATPVGTTQFGASLHFIKENNNGDPIPPILRQCVEFLDTPDALETEGIFRRSANVAVIKELQNRCNQGLPIDFQGDPHIAAVLLKTFLRELDEPLMTYELYDEITQFQTLSKDERPRKVKILILEKLPEDNYQVLKYIVQFLSRVMDRCDLNKMTSSNLAVVFGPNLVRAPPACGMSLTAIGFINQFVDFLFTYQDKIFII</sequence>
<dbReference type="SUPFAM" id="SSF48350">
    <property type="entry name" value="GTPase activation domain, GAP"/>
    <property type="match status" value="1"/>
</dbReference>
<dbReference type="PANTHER" id="PTHR45808">
    <property type="entry name" value="RHO GTPASE-ACTIVATING PROTEIN 68F"/>
    <property type="match status" value="1"/>
</dbReference>
<dbReference type="PROSITE" id="PS50238">
    <property type="entry name" value="RHOGAP"/>
    <property type="match status" value="1"/>
</dbReference>
<dbReference type="InterPro" id="IPR036865">
    <property type="entry name" value="CRAL-TRIO_dom_sf"/>
</dbReference>
<organism evidence="4 5">
    <name type="scientific">Lasius niger</name>
    <name type="common">Black garden ant</name>
    <dbReference type="NCBI Taxonomy" id="67767"/>
    <lineage>
        <taxon>Eukaryota</taxon>
        <taxon>Metazoa</taxon>
        <taxon>Ecdysozoa</taxon>
        <taxon>Arthropoda</taxon>
        <taxon>Hexapoda</taxon>
        <taxon>Insecta</taxon>
        <taxon>Pterygota</taxon>
        <taxon>Neoptera</taxon>
        <taxon>Endopterygota</taxon>
        <taxon>Hymenoptera</taxon>
        <taxon>Apocrita</taxon>
        <taxon>Aculeata</taxon>
        <taxon>Formicoidea</taxon>
        <taxon>Formicidae</taxon>
        <taxon>Formicinae</taxon>
        <taxon>Lasius</taxon>
        <taxon>Lasius</taxon>
    </lineage>
</organism>
<evidence type="ECO:0000313" key="4">
    <source>
        <dbReference type="EMBL" id="KMQ91457.1"/>
    </source>
</evidence>
<dbReference type="InterPro" id="IPR008936">
    <property type="entry name" value="Rho_GTPase_activation_prot"/>
</dbReference>
<accession>A0A0J7KMD4</accession>
<dbReference type="Proteomes" id="UP000036403">
    <property type="component" value="Unassembled WGS sequence"/>
</dbReference>